<evidence type="ECO:0000313" key="2">
    <source>
        <dbReference type="Proteomes" id="UP000585638"/>
    </source>
</evidence>
<keyword evidence="2" id="KW-1185">Reference proteome</keyword>
<sequence length="30" mass="2903">MTIRPGRTGCLAGRRGDAVATTAGGEITGG</sequence>
<reference evidence="1 2" key="1">
    <citation type="submission" date="2020-08" db="EMBL/GenBank/DDBJ databases">
        <title>Sequencing the genomes of 1000 actinobacteria strains.</title>
        <authorList>
            <person name="Klenk H.-P."/>
        </authorList>
    </citation>
    <scope>NUCLEOTIDE SEQUENCE [LARGE SCALE GENOMIC DNA]</scope>
    <source>
        <strain evidence="1 2">DSM 43851</strain>
    </source>
</reference>
<accession>A0A7W9KLN3</accession>
<organism evidence="1 2">
    <name type="scientific">Kutzneria kofuensis</name>
    <dbReference type="NCBI Taxonomy" id="103725"/>
    <lineage>
        <taxon>Bacteria</taxon>
        <taxon>Bacillati</taxon>
        <taxon>Actinomycetota</taxon>
        <taxon>Actinomycetes</taxon>
        <taxon>Pseudonocardiales</taxon>
        <taxon>Pseudonocardiaceae</taxon>
        <taxon>Kutzneria</taxon>
    </lineage>
</organism>
<dbReference type="Proteomes" id="UP000585638">
    <property type="component" value="Unassembled WGS sequence"/>
</dbReference>
<name>A0A7W9KLN3_9PSEU</name>
<comment type="caution">
    <text evidence="1">The sequence shown here is derived from an EMBL/GenBank/DDBJ whole genome shotgun (WGS) entry which is preliminary data.</text>
</comment>
<dbReference type="AlphaFoldDB" id="A0A7W9KLN3"/>
<protein>
    <submittedName>
        <fullName evidence="1">Uncharacterized protein</fullName>
    </submittedName>
</protein>
<evidence type="ECO:0000313" key="1">
    <source>
        <dbReference type="EMBL" id="MBB5894840.1"/>
    </source>
</evidence>
<proteinExistence type="predicted"/>
<dbReference type="EMBL" id="JACHIR010000001">
    <property type="protein sequence ID" value="MBB5894840.1"/>
    <property type="molecule type" value="Genomic_DNA"/>
</dbReference>
<gene>
    <name evidence="1" type="ORF">BJ998_006036</name>
</gene>